<keyword evidence="2" id="KW-1185">Reference proteome</keyword>
<organism evidence="1 2">
    <name type="scientific">Emergomyces africanus</name>
    <dbReference type="NCBI Taxonomy" id="1955775"/>
    <lineage>
        <taxon>Eukaryota</taxon>
        <taxon>Fungi</taxon>
        <taxon>Dikarya</taxon>
        <taxon>Ascomycota</taxon>
        <taxon>Pezizomycotina</taxon>
        <taxon>Eurotiomycetes</taxon>
        <taxon>Eurotiomycetidae</taxon>
        <taxon>Onygenales</taxon>
        <taxon>Ajellomycetaceae</taxon>
        <taxon>Emergomyces</taxon>
    </lineage>
</organism>
<protein>
    <recommendedName>
        <fullName evidence="3">HNH nuclease domain-containing protein</fullName>
    </recommendedName>
</protein>
<name>A0A1B7NM33_9EURO</name>
<evidence type="ECO:0008006" key="3">
    <source>
        <dbReference type="Google" id="ProtNLM"/>
    </source>
</evidence>
<dbReference type="EMBL" id="LGUA01001944">
    <property type="protein sequence ID" value="OAX77891.1"/>
    <property type="molecule type" value="Genomic_DNA"/>
</dbReference>
<dbReference type="Proteomes" id="UP000091918">
    <property type="component" value="Unassembled WGS sequence"/>
</dbReference>
<comment type="caution">
    <text evidence="1">The sequence shown here is derived from an EMBL/GenBank/DDBJ whole genome shotgun (WGS) entry which is preliminary data.</text>
</comment>
<evidence type="ECO:0000313" key="1">
    <source>
        <dbReference type="EMBL" id="OAX77891.1"/>
    </source>
</evidence>
<gene>
    <name evidence="1" type="ORF">ACJ72_07806</name>
</gene>
<sequence length="81" mass="9061">MNDRPLTGPTCTFIEGRSYYISLNQSYHRRPSVSQPELSASRRTALSTVHSEHDRPLGRIHLIDGTNIDHPSNAISITPYG</sequence>
<proteinExistence type="predicted"/>
<dbReference type="AlphaFoldDB" id="A0A1B7NM33"/>
<accession>A0A1B7NM33</accession>
<reference evidence="1 2" key="1">
    <citation type="submission" date="2015-07" db="EMBL/GenBank/DDBJ databases">
        <title>Emmonsia species relationships and genome sequence.</title>
        <authorList>
            <person name="Cuomo C.A."/>
            <person name="Schwartz I.S."/>
            <person name="Kenyon C."/>
            <person name="de Hoog G.S."/>
            <person name="Govender N.P."/>
            <person name="Botha A."/>
            <person name="Moreno L."/>
            <person name="de Vries M."/>
            <person name="Munoz J.F."/>
            <person name="Stielow J.B."/>
        </authorList>
    </citation>
    <scope>NUCLEOTIDE SEQUENCE [LARGE SCALE GENOMIC DNA]</scope>
    <source>
        <strain evidence="1 2">CBS 136260</strain>
    </source>
</reference>
<evidence type="ECO:0000313" key="2">
    <source>
        <dbReference type="Proteomes" id="UP000091918"/>
    </source>
</evidence>